<proteinExistence type="predicted"/>
<reference evidence="2 3" key="1">
    <citation type="journal article" date="2018" name="Nat. Ecol. Evol.">
        <title>Pezizomycetes genomes reveal the molecular basis of ectomycorrhizal truffle lifestyle.</title>
        <authorList>
            <person name="Murat C."/>
            <person name="Payen T."/>
            <person name="Noel B."/>
            <person name="Kuo A."/>
            <person name="Morin E."/>
            <person name="Chen J."/>
            <person name="Kohler A."/>
            <person name="Krizsan K."/>
            <person name="Balestrini R."/>
            <person name="Da Silva C."/>
            <person name="Montanini B."/>
            <person name="Hainaut M."/>
            <person name="Levati E."/>
            <person name="Barry K.W."/>
            <person name="Belfiori B."/>
            <person name="Cichocki N."/>
            <person name="Clum A."/>
            <person name="Dockter R.B."/>
            <person name="Fauchery L."/>
            <person name="Guy J."/>
            <person name="Iotti M."/>
            <person name="Le Tacon F."/>
            <person name="Lindquist E.A."/>
            <person name="Lipzen A."/>
            <person name="Malagnac F."/>
            <person name="Mello A."/>
            <person name="Molinier V."/>
            <person name="Miyauchi S."/>
            <person name="Poulain J."/>
            <person name="Riccioni C."/>
            <person name="Rubini A."/>
            <person name="Sitrit Y."/>
            <person name="Splivallo R."/>
            <person name="Traeger S."/>
            <person name="Wang M."/>
            <person name="Zifcakova L."/>
            <person name="Wipf D."/>
            <person name="Zambonelli A."/>
            <person name="Paolocci F."/>
            <person name="Nowrousian M."/>
            <person name="Ottonello S."/>
            <person name="Baldrian P."/>
            <person name="Spatafora J.W."/>
            <person name="Henrissat B."/>
            <person name="Nagy L.G."/>
            <person name="Aury J.M."/>
            <person name="Wincker P."/>
            <person name="Grigoriev I.V."/>
            <person name="Bonfante P."/>
            <person name="Martin F.M."/>
        </authorList>
    </citation>
    <scope>NUCLEOTIDE SEQUENCE [LARGE SCALE GENOMIC DNA]</scope>
    <source>
        <strain evidence="2 3">RN42</strain>
    </source>
</reference>
<evidence type="ECO:0000256" key="1">
    <source>
        <dbReference type="SAM" id="MobiDB-lite"/>
    </source>
</evidence>
<evidence type="ECO:0000313" key="3">
    <source>
        <dbReference type="Proteomes" id="UP000275078"/>
    </source>
</evidence>
<gene>
    <name evidence="2" type="ORF">BJ508DRAFT_14070</name>
</gene>
<dbReference type="EMBL" id="ML119655">
    <property type="protein sequence ID" value="RPA85204.1"/>
    <property type="molecule type" value="Genomic_DNA"/>
</dbReference>
<sequence length="344" mass="38718">MADPYYVLSSQDMTRLLTLPGFADEVRQRLNPLVRRLSQRLPPTHPGYAFQESATPILKGLICSGKVEIDAILVFRPNIPPLLFRQSWDVLFCSLDDCLLEDEHLDVAETLRTIKSLVLAISATCRIEKPTKQLAEGYYESPLVEWLRIPKLICLQTLSRYGAFVARSAGITVSPSLRPRRGLKDKNGKPIPPGPEDPTLIKAHTALYGQAYPQLEFMTELPNAGMCAEWQPEALHLWRIQQCARIPIIVADKSSFFKSFNSFHNPSVRGDGRTGLQAGFTISSTAIWLRRNGFGERKEAVEPMEYRDIFKPGCAKRSQIIHQWKMFSDLEACGCALVEVSSQQ</sequence>
<dbReference type="Proteomes" id="UP000275078">
    <property type="component" value="Unassembled WGS sequence"/>
</dbReference>
<accession>A0A3N4IUD3</accession>
<dbReference type="AlphaFoldDB" id="A0A3N4IUD3"/>
<name>A0A3N4IUD3_ASCIM</name>
<protein>
    <submittedName>
        <fullName evidence="2">Uncharacterized protein</fullName>
    </submittedName>
</protein>
<feature type="region of interest" description="Disordered" evidence="1">
    <location>
        <begin position="177"/>
        <end position="196"/>
    </location>
</feature>
<organism evidence="2 3">
    <name type="scientific">Ascobolus immersus RN42</name>
    <dbReference type="NCBI Taxonomy" id="1160509"/>
    <lineage>
        <taxon>Eukaryota</taxon>
        <taxon>Fungi</taxon>
        <taxon>Dikarya</taxon>
        <taxon>Ascomycota</taxon>
        <taxon>Pezizomycotina</taxon>
        <taxon>Pezizomycetes</taxon>
        <taxon>Pezizales</taxon>
        <taxon>Ascobolaceae</taxon>
        <taxon>Ascobolus</taxon>
    </lineage>
</organism>
<evidence type="ECO:0000313" key="2">
    <source>
        <dbReference type="EMBL" id="RPA85204.1"/>
    </source>
</evidence>
<keyword evidence="3" id="KW-1185">Reference proteome</keyword>